<dbReference type="Proteomes" id="UP000461234">
    <property type="component" value="Unassembled WGS sequence"/>
</dbReference>
<protein>
    <submittedName>
        <fullName evidence="1">Phage gp6-like head-tail connector protein</fullName>
    </submittedName>
</protein>
<dbReference type="CDD" id="cd08054">
    <property type="entry name" value="gp6"/>
    <property type="match status" value="1"/>
</dbReference>
<sequence length="157" mass="17736">MSVISINKAMAHLRVDEDIDNDIASKLESAERIAKEYLNRNFYLDKAALDLAKEEIPLILSEAKVHYDHDVDFARTLEGDLIDKFIHTASLNYDTAIRKAKMISLGIVVNEAIEIGVLLILGNLYENREDLTTANVYELPKGAEWHLHPFRTDLGVS</sequence>
<reference evidence="1 2" key="1">
    <citation type="submission" date="2019-10" db="EMBL/GenBank/DDBJ databases">
        <title>Genetic environment of the oxa23 gene and comparative analysis of carbapenem resistant Acinetobacter baumannii isolates belonging to global clone 1, lineage 2 recovered in a burns hospital outbreak in 2012-2013.</title>
        <authorList>
            <person name="Douraghi M."/>
            <person name="Aris P."/>
            <person name="Kenyon J."/>
            <person name="Hamidian M."/>
        </authorList>
    </citation>
    <scope>NUCLEOTIDE SEQUENCE [LARGE SCALE GENOMIC DNA]</scope>
    <source>
        <strain evidence="1 2">ABS103</strain>
    </source>
</reference>
<dbReference type="AlphaFoldDB" id="A0A7X1SGU7"/>
<evidence type="ECO:0000313" key="1">
    <source>
        <dbReference type="EMBL" id="MQR48434.1"/>
    </source>
</evidence>
<gene>
    <name evidence="1" type="ORF">F2P40_03675</name>
</gene>
<organism evidence="1 2">
    <name type="scientific">Acinetobacter baumannii</name>
    <dbReference type="NCBI Taxonomy" id="470"/>
    <lineage>
        <taxon>Bacteria</taxon>
        <taxon>Pseudomonadati</taxon>
        <taxon>Pseudomonadota</taxon>
        <taxon>Gammaproteobacteria</taxon>
        <taxon>Moraxellales</taxon>
        <taxon>Moraxellaceae</taxon>
        <taxon>Acinetobacter</taxon>
        <taxon>Acinetobacter calcoaceticus/baumannii complex</taxon>
    </lineage>
</organism>
<proteinExistence type="predicted"/>
<comment type="caution">
    <text evidence="1">The sequence shown here is derived from an EMBL/GenBank/DDBJ whole genome shotgun (WGS) entry which is preliminary data.</text>
</comment>
<name>A0A7X1SGU7_ACIBA</name>
<dbReference type="Gene3D" id="1.10.3230.30">
    <property type="entry name" value="Phage gp6-like head-tail connector protein"/>
    <property type="match status" value="1"/>
</dbReference>
<evidence type="ECO:0000313" key="2">
    <source>
        <dbReference type="Proteomes" id="UP000461234"/>
    </source>
</evidence>
<dbReference type="InterPro" id="IPR006450">
    <property type="entry name" value="Phage_HK97_gp6-like"/>
</dbReference>
<dbReference type="RefSeq" id="WP_000111475.1">
    <property type="nucleotide sequence ID" value="NZ_CP012952.1"/>
</dbReference>
<dbReference type="EMBL" id="WIOC01000003">
    <property type="protein sequence ID" value="MQR48434.1"/>
    <property type="molecule type" value="Genomic_DNA"/>
</dbReference>
<accession>A0A7X1SGU7</accession>
<dbReference type="NCBIfam" id="TIGR01560">
    <property type="entry name" value="put_DNA_pack"/>
    <property type="match status" value="1"/>
</dbReference>